<dbReference type="GO" id="GO:0016874">
    <property type="term" value="F:ligase activity"/>
    <property type="evidence" value="ECO:0007669"/>
    <property type="project" value="UniProtKB-KW"/>
</dbReference>
<reference evidence="3 4" key="1">
    <citation type="submission" date="2016-11" db="EMBL/GenBank/DDBJ databases">
        <authorList>
            <person name="Jaros S."/>
            <person name="Januszkiewicz K."/>
            <person name="Wedrychowicz H."/>
        </authorList>
    </citation>
    <scope>NUCLEOTIDE SEQUENCE [LARGE SCALE GENOMIC DNA]</scope>
    <source>
        <strain evidence="3 4">DSM 45627</strain>
    </source>
</reference>
<dbReference type="RefSeq" id="WP_200800252.1">
    <property type="nucleotide sequence ID" value="NZ_FQVU01000004.1"/>
</dbReference>
<dbReference type="InterPro" id="IPR028154">
    <property type="entry name" value="AMP-dep_Lig_C"/>
</dbReference>
<evidence type="ECO:0000259" key="2">
    <source>
        <dbReference type="Pfam" id="PF14535"/>
    </source>
</evidence>
<dbReference type="Proteomes" id="UP000186132">
    <property type="component" value="Unassembled WGS sequence"/>
</dbReference>
<dbReference type="PANTHER" id="PTHR43845:SF1">
    <property type="entry name" value="BLR5969 PROTEIN"/>
    <property type="match status" value="1"/>
</dbReference>
<feature type="domain" description="AMP-dependent synthetase/ligase" evidence="1">
    <location>
        <begin position="110"/>
        <end position="317"/>
    </location>
</feature>
<dbReference type="STRING" id="1206085.SAMN05443575_3273"/>
<keyword evidence="3" id="KW-0436">Ligase</keyword>
<dbReference type="PANTHER" id="PTHR43845">
    <property type="entry name" value="BLR5969 PROTEIN"/>
    <property type="match status" value="1"/>
</dbReference>
<dbReference type="InterPro" id="IPR042099">
    <property type="entry name" value="ANL_N_sf"/>
</dbReference>
<protein>
    <submittedName>
        <fullName evidence="3">Phenylacetate-CoA ligase</fullName>
    </submittedName>
</protein>
<dbReference type="InterPro" id="IPR045851">
    <property type="entry name" value="AMP-bd_C_sf"/>
</dbReference>
<dbReference type="EMBL" id="FQVU01000004">
    <property type="protein sequence ID" value="SHH08221.1"/>
    <property type="molecule type" value="Genomic_DNA"/>
</dbReference>
<evidence type="ECO:0000259" key="1">
    <source>
        <dbReference type="Pfam" id="PF00501"/>
    </source>
</evidence>
<dbReference type="AlphaFoldDB" id="A0A1M5Q363"/>
<dbReference type="Pfam" id="PF14535">
    <property type="entry name" value="AMP-binding_C_2"/>
    <property type="match status" value="1"/>
</dbReference>
<gene>
    <name evidence="3" type="ORF">SAMN05443575_3273</name>
</gene>
<organism evidence="3 4">
    <name type="scientific">Jatrophihabitans endophyticus</name>
    <dbReference type="NCBI Taxonomy" id="1206085"/>
    <lineage>
        <taxon>Bacteria</taxon>
        <taxon>Bacillati</taxon>
        <taxon>Actinomycetota</taxon>
        <taxon>Actinomycetes</taxon>
        <taxon>Jatrophihabitantales</taxon>
        <taxon>Jatrophihabitantaceae</taxon>
        <taxon>Jatrophihabitans</taxon>
    </lineage>
</organism>
<dbReference type="Pfam" id="PF00501">
    <property type="entry name" value="AMP-binding"/>
    <property type="match status" value="1"/>
</dbReference>
<evidence type="ECO:0000313" key="4">
    <source>
        <dbReference type="Proteomes" id="UP000186132"/>
    </source>
</evidence>
<dbReference type="SUPFAM" id="SSF56801">
    <property type="entry name" value="Acetyl-CoA synthetase-like"/>
    <property type="match status" value="1"/>
</dbReference>
<name>A0A1M5Q363_9ACTN</name>
<accession>A0A1M5Q363</accession>
<dbReference type="InterPro" id="IPR000873">
    <property type="entry name" value="AMP-dep_synth/lig_dom"/>
</dbReference>
<feature type="domain" description="AMP-dependent ligase C-terminal" evidence="2">
    <location>
        <begin position="372"/>
        <end position="466"/>
    </location>
</feature>
<proteinExistence type="predicted"/>
<keyword evidence="4" id="KW-1185">Reference proteome</keyword>
<evidence type="ECO:0000313" key="3">
    <source>
        <dbReference type="EMBL" id="SHH08221.1"/>
    </source>
</evidence>
<dbReference type="Gene3D" id="3.30.300.30">
    <property type="match status" value="1"/>
</dbReference>
<sequence length="485" mass="53744">MTVTATRMEQWTWPPAYDDDYRPADDATHWFPVRETMAPDRRDELLLARIQEVMAYAWSTSPFYRAKWGAAGLEPGDVRTLEDFERVPVVHKDELRADQAEHEPYGSYLCVPPRDVRHVNGTSGTTGRPTAFGVNGRDWRSIANAHARVMWAMGIRPSDTVLIGSPLSLYWGSWGAYIGAERLGATVFPFGAGTAGQSLRTVHWMRQMGVTVFYGTPSYALHLAEVARDAGIDPRHLGVRRMFFSGEPGASVPSIRERIATVFDTRVYDSGSMAEVSPWMHLGAGSDEPGVLCWQDLVHTDVCDPTTLRRLPYGSEGTPVYTTLERTAQPMIRLLSNDLTRWEAPSAERGRTYPFLPRGIYGRIDDMFVVRGENIYPSAIDEVVMRSDNYGGEHRIVISRDGAMDELVVQVEHDGGLGGEGGLTQWCATISGRLRTVLGVGAKVLPVAPQTFARTEFKARRVIDDRDLFRSLEASTAGASTDGVS</sequence>
<dbReference type="Gene3D" id="3.40.50.12780">
    <property type="entry name" value="N-terminal domain of ligase-like"/>
    <property type="match status" value="1"/>
</dbReference>